<feature type="compositionally biased region" description="Polar residues" evidence="1">
    <location>
        <begin position="209"/>
        <end position="221"/>
    </location>
</feature>
<organism evidence="3 4">
    <name type="scientific">Iris pallida</name>
    <name type="common">Sweet iris</name>
    <dbReference type="NCBI Taxonomy" id="29817"/>
    <lineage>
        <taxon>Eukaryota</taxon>
        <taxon>Viridiplantae</taxon>
        <taxon>Streptophyta</taxon>
        <taxon>Embryophyta</taxon>
        <taxon>Tracheophyta</taxon>
        <taxon>Spermatophyta</taxon>
        <taxon>Magnoliopsida</taxon>
        <taxon>Liliopsida</taxon>
        <taxon>Asparagales</taxon>
        <taxon>Iridaceae</taxon>
        <taxon>Iridoideae</taxon>
        <taxon>Irideae</taxon>
        <taxon>Iris</taxon>
    </lineage>
</organism>
<comment type="caution">
    <text evidence="3">The sequence shown here is derived from an EMBL/GenBank/DDBJ whole genome shotgun (WGS) entry which is preliminary data.</text>
</comment>
<evidence type="ECO:0000313" key="3">
    <source>
        <dbReference type="EMBL" id="KAJ6841184.1"/>
    </source>
</evidence>
<evidence type="ECO:0000313" key="4">
    <source>
        <dbReference type="Proteomes" id="UP001140949"/>
    </source>
</evidence>
<name>A0AAX6HKV5_IRIPA</name>
<dbReference type="PANTHER" id="PTHR46929:SF3">
    <property type="entry name" value="MYB_SANT-LIKE DOMAIN-CONTAINING PROTEIN"/>
    <property type="match status" value="1"/>
</dbReference>
<dbReference type="Pfam" id="PF12776">
    <property type="entry name" value="Myb_DNA-bind_3"/>
    <property type="match status" value="1"/>
</dbReference>
<feature type="domain" description="Myb/SANT-like" evidence="2">
    <location>
        <begin position="14"/>
        <end position="97"/>
    </location>
</feature>
<dbReference type="PANTHER" id="PTHR46929">
    <property type="entry name" value="EXPRESSED PROTEIN"/>
    <property type="match status" value="1"/>
</dbReference>
<keyword evidence="4" id="KW-1185">Reference proteome</keyword>
<reference evidence="3" key="1">
    <citation type="journal article" date="2023" name="GigaByte">
        <title>Genome assembly of the bearded iris, Iris pallida Lam.</title>
        <authorList>
            <person name="Bruccoleri R.E."/>
            <person name="Oakeley E.J."/>
            <person name="Faust A.M.E."/>
            <person name="Altorfer M."/>
            <person name="Dessus-Babus S."/>
            <person name="Burckhardt D."/>
            <person name="Oertli M."/>
            <person name="Naumann U."/>
            <person name="Petersen F."/>
            <person name="Wong J."/>
        </authorList>
    </citation>
    <scope>NUCLEOTIDE SEQUENCE</scope>
    <source>
        <strain evidence="3">GSM-AAB239-AS_SAM_17_03QT</strain>
    </source>
</reference>
<dbReference type="AlphaFoldDB" id="A0AAX6HKV5"/>
<dbReference type="EMBL" id="JANAVB010008799">
    <property type="protein sequence ID" value="KAJ6841184.1"/>
    <property type="molecule type" value="Genomic_DNA"/>
</dbReference>
<accession>A0AAX6HKV5</accession>
<feature type="region of interest" description="Disordered" evidence="1">
    <location>
        <begin position="364"/>
        <end position="398"/>
    </location>
</feature>
<dbReference type="Proteomes" id="UP001140949">
    <property type="component" value="Unassembled WGS sequence"/>
</dbReference>
<reference evidence="3" key="2">
    <citation type="submission" date="2023-04" db="EMBL/GenBank/DDBJ databases">
        <authorList>
            <person name="Bruccoleri R.E."/>
            <person name="Oakeley E.J."/>
            <person name="Faust A.-M."/>
            <person name="Dessus-Babus S."/>
            <person name="Altorfer M."/>
            <person name="Burckhardt D."/>
            <person name="Oertli M."/>
            <person name="Naumann U."/>
            <person name="Petersen F."/>
            <person name="Wong J."/>
        </authorList>
    </citation>
    <scope>NUCLEOTIDE SEQUENCE</scope>
    <source>
        <strain evidence="3">GSM-AAB239-AS_SAM_17_03QT</strain>
        <tissue evidence="3">Leaf</tissue>
    </source>
</reference>
<proteinExistence type="predicted"/>
<dbReference type="InterPro" id="IPR024752">
    <property type="entry name" value="Myb/SANT-like_dom"/>
</dbReference>
<feature type="region of interest" description="Disordered" evidence="1">
    <location>
        <begin position="200"/>
        <end position="238"/>
    </location>
</feature>
<evidence type="ECO:0000256" key="1">
    <source>
        <dbReference type="SAM" id="MobiDB-lite"/>
    </source>
</evidence>
<gene>
    <name evidence="3" type="ORF">M6B38_308050</name>
</gene>
<protein>
    <recommendedName>
        <fullName evidence="2">Myb/SANT-like domain-containing protein</fullName>
    </recommendedName>
</protein>
<sequence>MSRGVVAKRCRINNWDDQKDEILLGVLKEQQLLGNGTAGQFPNEAWATIAGTFNHRTDLSYRIEHLKNRLKVLKKSYSLYHDVVKNSGWKWDLVRNVPTTGSPSKWNEIIAVNPEYAKCRDKPFLRYKDLDLLFGKKTELDSSDDSITEGNDLDVTGRDEMAEADDLGVTGKVRVAEPNDLDATGRPQYNMSFATTLKSTELPEHQKKSCTTQPKPQSTLNLFPDPTPQDSEAFSEDEPLAFSPEQHITFAVPLSYCHRKRQRDNKSDILAKLVDLARQHVEISREQLNRAVASRPKVYSIEDCMKKLEKVEGISPEAFAVVCDVFRDQDRRTIFMNLDGPRLTAWIEHRMKVEMQQFGHHFFSTFSGASPGQPPGSNPQQTPVSEKTNSGPPATPTE</sequence>
<evidence type="ECO:0000259" key="2">
    <source>
        <dbReference type="Pfam" id="PF12776"/>
    </source>
</evidence>